<dbReference type="InterPro" id="IPR036259">
    <property type="entry name" value="MFS_trans_sf"/>
</dbReference>
<dbReference type="STRING" id="1095630.A0A2J6TSU2"/>
<dbReference type="InterPro" id="IPR011701">
    <property type="entry name" value="MFS"/>
</dbReference>
<comment type="subcellular location">
    <subcellularLocation>
        <location evidence="1">Membrane</location>
        <topology evidence="1">Multi-pass membrane protein</topology>
    </subcellularLocation>
</comment>
<sequence>MDQNLDEKALRELEQELHTEIVPGTEIMIDVGTHHFVKAGTGGHSVLVPQPSDDPHDPLNWSPMWKGLAMMCATLVSFSQGMGPLALAPMFGDYMEAFDSDLTAVVQFTGVAILVLGFSNFIWVPIQTCWGRRPVLIASSLICFGSSIWRAKANSYNSFMGACVLNGIGAGPAETAQPTIIADIIFLHDRGKYQTLYFAFYFGSLMVGPIISGPMAQQLGWRSFWWLNTALLGFVAVCCIFLFPETKFNRSFMPSNSMVSSSPPLKEGSAEQFESLAQNHAETSATDHADVEKTAPVQPQAPVVVEGAGLTHAHTHEDPYLGRGKPSKSQWKFAQPYEGNFFMELWLPWKLFLYPIVEFSSFVVSWTASSFLTLNLTQSQAFASPPYNFTSTKIGFFNFAILVGALIGLFTAGPLSDAIAARLTKRNRGIREPEMRLVTMIPYVILMVIGNVVVAVGYQKAWDWKVIVIIGYTCAGIQVAALPSISSTYSIDSYKPVAGSIFVAITVNKNVWGYGFSKFITPWIIKSGYIPPIMTNMSLILLFCLSGIIFWFYGKTFRKWTRNSKVHSM</sequence>
<feature type="transmembrane region" description="Helical" evidence="5">
    <location>
        <begin position="224"/>
        <end position="243"/>
    </location>
</feature>
<dbReference type="EMBL" id="KZ613745">
    <property type="protein sequence ID" value="PMD66087.1"/>
    <property type="molecule type" value="Genomic_DNA"/>
</dbReference>
<evidence type="ECO:0000256" key="4">
    <source>
        <dbReference type="ARBA" id="ARBA00023136"/>
    </source>
</evidence>
<dbReference type="OrthoDB" id="5215911at2759"/>
<dbReference type="Pfam" id="PF07690">
    <property type="entry name" value="MFS_1"/>
    <property type="match status" value="1"/>
</dbReference>
<dbReference type="Gene3D" id="1.20.1250.20">
    <property type="entry name" value="MFS general substrate transporter like domains"/>
    <property type="match status" value="1"/>
</dbReference>
<name>A0A2J6TSU2_9HELO</name>
<keyword evidence="3 5" id="KW-1133">Transmembrane helix</keyword>
<dbReference type="SUPFAM" id="SSF103473">
    <property type="entry name" value="MFS general substrate transporter"/>
    <property type="match status" value="1"/>
</dbReference>
<evidence type="ECO:0000256" key="1">
    <source>
        <dbReference type="ARBA" id="ARBA00004141"/>
    </source>
</evidence>
<evidence type="ECO:0000313" key="7">
    <source>
        <dbReference type="Proteomes" id="UP000235371"/>
    </source>
</evidence>
<dbReference type="InParanoid" id="A0A2J6TSU2"/>
<protein>
    <submittedName>
        <fullName evidence="6">MFS general substrate transporter</fullName>
    </submittedName>
</protein>
<dbReference type="GeneID" id="36593688"/>
<dbReference type="PANTHER" id="PTHR23502:SF149">
    <property type="entry name" value="TRANSPORTER, PUTATIVE-RELATED"/>
    <property type="match status" value="1"/>
</dbReference>
<feature type="transmembrane region" description="Helical" evidence="5">
    <location>
        <begin position="529"/>
        <end position="553"/>
    </location>
</feature>
<dbReference type="GO" id="GO:0022857">
    <property type="term" value="F:transmembrane transporter activity"/>
    <property type="evidence" value="ECO:0007669"/>
    <property type="project" value="InterPro"/>
</dbReference>
<gene>
    <name evidence="6" type="ORF">K444DRAFT_649995</name>
</gene>
<evidence type="ECO:0000313" key="6">
    <source>
        <dbReference type="EMBL" id="PMD66087.1"/>
    </source>
</evidence>
<evidence type="ECO:0000256" key="2">
    <source>
        <dbReference type="ARBA" id="ARBA00022692"/>
    </source>
</evidence>
<feature type="transmembrane region" description="Helical" evidence="5">
    <location>
        <begin position="437"/>
        <end position="458"/>
    </location>
</feature>
<accession>A0A2J6TSU2</accession>
<feature type="transmembrane region" description="Helical" evidence="5">
    <location>
        <begin position="351"/>
        <end position="374"/>
    </location>
</feature>
<feature type="transmembrane region" description="Helical" evidence="5">
    <location>
        <begin position="68"/>
        <end position="92"/>
    </location>
</feature>
<feature type="transmembrane region" description="Helical" evidence="5">
    <location>
        <begin position="195"/>
        <end position="212"/>
    </location>
</feature>
<organism evidence="6 7">
    <name type="scientific">Hyaloscypha bicolor E</name>
    <dbReference type="NCBI Taxonomy" id="1095630"/>
    <lineage>
        <taxon>Eukaryota</taxon>
        <taxon>Fungi</taxon>
        <taxon>Dikarya</taxon>
        <taxon>Ascomycota</taxon>
        <taxon>Pezizomycotina</taxon>
        <taxon>Leotiomycetes</taxon>
        <taxon>Helotiales</taxon>
        <taxon>Hyaloscyphaceae</taxon>
        <taxon>Hyaloscypha</taxon>
        <taxon>Hyaloscypha bicolor</taxon>
    </lineage>
</organism>
<dbReference type="Proteomes" id="UP000235371">
    <property type="component" value="Unassembled WGS sequence"/>
</dbReference>
<reference evidence="6 7" key="1">
    <citation type="submission" date="2016-04" db="EMBL/GenBank/DDBJ databases">
        <title>A degradative enzymes factory behind the ericoid mycorrhizal symbiosis.</title>
        <authorList>
            <consortium name="DOE Joint Genome Institute"/>
            <person name="Martino E."/>
            <person name="Morin E."/>
            <person name="Grelet G."/>
            <person name="Kuo A."/>
            <person name="Kohler A."/>
            <person name="Daghino S."/>
            <person name="Barry K."/>
            <person name="Choi C."/>
            <person name="Cichocki N."/>
            <person name="Clum A."/>
            <person name="Copeland A."/>
            <person name="Hainaut M."/>
            <person name="Haridas S."/>
            <person name="Labutti K."/>
            <person name="Lindquist E."/>
            <person name="Lipzen A."/>
            <person name="Khouja H.-R."/>
            <person name="Murat C."/>
            <person name="Ohm R."/>
            <person name="Olson A."/>
            <person name="Spatafora J."/>
            <person name="Veneault-Fourrey C."/>
            <person name="Henrissat B."/>
            <person name="Grigoriev I."/>
            <person name="Martin F."/>
            <person name="Perotto S."/>
        </authorList>
    </citation>
    <scope>NUCLEOTIDE SEQUENCE [LARGE SCALE GENOMIC DNA]</scope>
    <source>
        <strain evidence="6 7">E</strain>
    </source>
</reference>
<dbReference type="GO" id="GO:0005886">
    <property type="term" value="C:plasma membrane"/>
    <property type="evidence" value="ECO:0007669"/>
    <property type="project" value="TreeGrafter"/>
</dbReference>
<keyword evidence="4 5" id="KW-0472">Membrane</keyword>
<keyword evidence="7" id="KW-1185">Reference proteome</keyword>
<feature type="transmembrane region" description="Helical" evidence="5">
    <location>
        <begin position="464"/>
        <end position="485"/>
    </location>
</feature>
<keyword evidence="2 5" id="KW-0812">Transmembrane</keyword>
<dbReference type="PANTHER" id="PTHR23502">
    <property type="entry name" value="MAJOR FACILITATOR SUPERFAMILY"/>
    <property type="match status" value="1"/>
</dbReference>
<dbReference type="AlphaFoldDB" id="A0A2J6TSU2"/>
<evidence type="ECO:0000256" key="5">
    <source>
        <dbReference type="SAM" id="Phobius"/>
    </source>
</evidence>
<feature type="transmembrane region" description="Helical" evidence="5">
    <location>
        <begin position="104"/>
        <end position="124"/>
    </location>
</feature>
<feature type="transmembrane region" description="Helical" evidence="5">
    <location>
        <begin position="497"/>
        <end position="517"/>
    </location>
</feature>
<feature type="transmembrane region" description="Helical" evidence="5">
    <location>
        <begin position="394"/>
        <end position="416"/>
    </location>
</feature>
<proteinExistence type="predicted"/>
<dbReference type="RefSeq" id="XP_024742991.1">
    <property type="nucleotide sequence ID" value="XM_024885611.1"/>
</dbReference>
<evidence type="ECO:0000256" key="3">
    <source>
        <dbReference type="ARBA" id="ARBA00022989"/>
    </source>
</evidence>